<dbReference type="Gene3D" id="3.30.160.60">
    <property type="entry name" value="Classic Zinc Finger"/>
    <property type="match status" value="6"/>
</dbReference>
<keyword evidence="13" id="KW-1185">Reference proteome</keyword>
<dbReference type="GO" id="GO:0000981">
    <property type="term" value="F:DNA-binding transcription factor activity, RNA polymerase II-specific"/>
    <property type="evidence" value="ECO:0007669"/>
    <property type="project" value="TreeGrafter"/>
</dbReference>
<keyword evidence="3" id="KW-0479">Metal-binding</keyword>
<dbReference type="PROSITE" id="PS50157">
    <property type="entry name" value="ZINC_FINGER_C2H2_2"/>
    <property type="match status" value="6"/>
</dbReference>
<feature type="domain" description="KRAB" evidence="11">
    <location>
        <begin position="8"/>
        <end position="79"/>
    </location>
</feature>
<dbReference type="CDD" id="cd07765">
    <property type="entry name" value="KRAB_A-box"/>
    <property type="match status" value="1"/>
</dbReference>
<reference evidence="12 13" key="1">
    <citation type="journal article" date="2020" name="G3 (Bethesda)">
        <title>Draft Genome of the Common Snapping Turtle, Chelydra serpentina, a Model for Phenotypic Plasticity in Reptiles.</title>
        <authorList>
            <person name="Das D."/>
            <person name="Singh S.K."/>
            <person name="Bierstedt J."/>
            <person name="Erickson A."/>
            <person name="Galli G.L.J."/>
            <person name="Crossley D.A. 2nd"/>
            <person name="Rhen T."/>
        </authorList>
    </citation>
    <scope>NUCLEOTIDE SEQUENCE [LARGE SCALE GENOMIC DNA]</scope>
    <source>
        <strain evidence="12">KW</strain>
    </source>
</reference>
<evidence type="ECO:0000256" key="1">
    <source>
        <dbReference type="ARBA" id="ARBA00004123"/>
    </source>
</evidence>
<feature type="compositionally biased region" description="Basic and acidic residues" evidence="9">
    <location>
        <begin position="128"/>
        <end position="147"/>
    </location>
</feature>
<dbReference type="FunFam" id="3.30.160.60:FF:000512">
    <property type="entry name" value="zinc finger protein 197 isoform X1"/>
    <property type="match status" value="1"/>
</dbReference>
<dbReference type="GO" id="GO:0000978">
    <property type="term" value="F:RNA polymerase II cis-regulatory region sequence-specific DNA binding"/>
    <property type="evidence" value="ECO:0007669"/>
    <property type="project" value="TreeGrafter"/>
</dbReference>
<dbReference type="Pfam" id="PF00096">
    <property type="entry name" value="zf-C2H2"/>
    <property type="match status" value="6"/>
</dbReference>
<keyword evidence="7" id="KW-0539">Nucleus</keyword>
<dbReference type="GO" id="GO:0031519">
    <property type="term" value="C:PcG protein complex"/>
    <property type="evidence" value="ECO:0007669"/>
    <property type="project" value="TreeGrafter"/>
</dbReference>
<dbReference type="FunFam" id="3.30.160.60:FF:000295">
    <property type="entry name" value="zinc finger protein 19"/>
    <property type="match status" value="1"/>
</dbReference>
<dbReference type="GO" id="GO:0005667">
    <property type="term" value="C:transcription regulator complex"/>
    <property type="evidence" value="ECO:0007669"/>
    <property type="project" value="TreeGrafter"/>
</dbReference>
<feature type="domain" description="C2H2-type" evidence="10">
    <location>
        <begin position="190"/>
        <end position="217"/>
    </location>
</feature>
<dbReference type="PROSITE" id="PS50805">
    <property type="entry name" value="KRAB"/>
    <property type="match status" value="1"/>
</dbReference>
<feature type="domain" description="C2H2-type" evidence="10">
    <location>
        <begin position="218"/>
        <end position="245"/>
    </location>
</feature>
<dbReference type="FunFam" id="3.30.160.60:FF:003288">
    <property type="entry name" value="Uncharacterized protein"/>
    <property type="match status" value="1"/>
</dbReference>
<dbReference type="InterPro" id="IPR036051">
    <property type="entry name" value="KRAB_dom_sf"/>
</dbReference>
<feature type="domain" description="C2H2-type" evidence="10">
    <location>
        <begin position="302"/>
        <end position="329"/>
    </location>
</feature>
<dbReference type="Proteomes" id="UP000765507">
    <property type="component" value="Unassembled WGS sequence"/>
</dbReference>
<evidence type="ECO:0000259" key="10">
    <source>
        <dbReference type="PROSITE" id="PS50157"/>
    </source>
</evidence>
<dbReference type="SMART" id="SM00349">
    <property type="entry name" value="KRAB"/>
    <property type="match status" value="1"/>
</dbReference>
<evidence type="ECO:0000313" key="13">
    <source>
        <dbReference type="Proteomes" id="UP000765507"/>
    </source>
</evidence>
<feature type="non-terminal residue" evidence="12">
    <location>
        <position position="329"/>
    </location>
</feature>
<sequence length="329" mass="37595">MELAQGPVTFEEVAVYFTREEWALLNPTQRALYRDVMQENYETVVLLGFPVFKPDVISQLERGEEPWVPDLQGSEKEVLPRAACTGDRMVSENEEEKPQQEDAEQVEPHGMFSGRPKGTDSRSCALPEKAKACETQPRPEKNFSSHSDLITRERINLEETRCTCHECGKSFNGSSDLLTHRRIHTGERPYRCSQCGKSFSRSSALITHWRTHTGEKPYTCSECGKSFNRSSHLITHLRIHTGETPYTCSECGKSFNQHSHLITHLRIHTGEKPYTCSECGKSFNRSSALITHSRIHTGEKPYGCAECGKRFYWSSYLIRHRRIHTGEKP</sequence>
<dbReference type="GO" id="GO:0008270">
    <property type="term" value="F:zinc ion binding"/>
    <property type="evidence" value="ECO:0007669"/>
    <property type="project" value="UniProtKB-KW"/>
</dbReference>
<dbReference type="Gene3D" id="6.10.140.140">
    <property type="match status" value="1"/>
</dbReference>
<organism evidence="12 13">
    <name type="scientific">Chelydra serpentina</name>
    <name type="common">Snapping turtle</name>
    <name type="synonym">Testudo serpentina</name>
    <dbReference type="NCBI Taxonomy" id="8475"/>
    <lineage>
        <taxon>Eukaryota</taxon>
        <taxon>Metazoa</taxon>
        <taxon>Chordata</taxon>
        <taxon>Craniata</taxon>
        <taxon>Vertebrata</taxon>
        <taxon>Euteleostomi</taxon>
        <taxon>Archelosauria</taxon>
        <taxon>Testudinata</taxon>
        <taxon>Testudines</taxon>
        <taxon>Cryptodira</taxon>
        <taxon>Durocryptodira</taxon>
        <taxon>Americhelydia</taxon>
        <taxon>Chelydroidea</taxon>
        <taxon>Chelydridae</taxon>
        <taxon>Chelydra</taxon>
    </lineage>
</organism>
<keyword evidence="6" id="KW-0862">Zinc</keyword>
<dbReference type="FunFam" id="3.30.160.60:FF:001158">
    <property type="entry name" value="zinc finger protein 22"/>
    <property type="match status" value="1"/>
</dbReference>
<evidence type="ECO:0000256" key="7">
    <source>
        <dbReference type="ARBA" id="ARBA00023242"/>
    </source>
</evidence>
<dbReference type="PANTHER" id="PTHR14003:SF23">
    <property type="entry name" value="ZINC FINGER PROTEIN 143"/>
    <property type="match status" value="1"/>
</dbReference>
<dbReference type="InterPro" id="IPR001909">
    <property type="entry name" value="KRAB"/>
</dbReference>
<gene>
    <name evidence="12" type="ORF">G0U57_003272</name>
</gene>
<evidence type="ECO:0000313" key="12">
    <source>
        <dbReference type="EMBL" id="KAG6922211.1"/>
    </source>
</evidence>
<accession>A0A8T1S036</accession>
<dbReference type="InterPro" id="IPR013087">
    <property type="entry name" value="Znf_C2H2_type"/>
</dbReference>
<dbReference type="SUPFAM" id="SSF109640">
    <property type="entry name" value="KRAB domain (Kruppel-associated box)"/>
    <property type="match status" value="1"/>
</dbReference>
<feature type="domain" description="C2H2-type" evidence="10">
    <location>
        <begin position="246"/>
        <end position="273"/>
    </location>
</feature>
<dbReference type="FunFam" id="3.30.160.60:FF:000478">
    <property type="entry name" value="Zinc finger protein 133"/>
    <property type="match status" value="1"/>
</dbReference>
<dbReference type="SMART" id="SM00355">
    <property type="entry name" value="ZnF_C2H2"/>
    <property type="match status" value="6"/>
</dbReference>
<dbReference type="OrthoDB" id="3437960at2759"/>
<dbReference type="Pfam" id="PF01352">
    <property type="entry name" value="KRAB"/>
    <property type="match status" value="1"/>
</dbReference>
<keyword evidence="4" id="KW-0677">Repeat</keyword>
<proteinExistence type="inferred from homology"/>
<evidence type="ECO:0000259" key="11">
    <source>
        <dbReference type="PROSITE" id="PS50805"/>
    </source>
</evidence>
<dbReference type="PROSITE" id="PS00028">
    <property type="entry name" value="ZINC_FINGER_C2H2_1"/>
    <property type="match status" value="6"/>
</dbReference>
<evidence type="ECO:0000256" key="9">
    <source>
        <dbReference type="SAM" id="MobiDB-lite"/>
    </source>
</evidence>
<evidence type="ECO:0000256" key="5">
    <source>
        <dbReference type="ARBA" id="ARBA00022771"/>
    </source>
</evidence>
<dbReference type="SUPFAM" id="SSF57667">
    <property type="entry name" value="beta-beta-alpha zinc fingers"/>
    <property type="match status" value="4"/>
</dbReference>
<evidence type="ECO:0000256" key="2">
    <source>
        <dbReference type="ARBA" id="ARBA00006991"/>
    </source>
</evidence>
<evidence type="ECO:0000256" key="8">
    <source>
        <dbReference type="PROSITE-ProRule" id="PRU00042"/>
    </source>
</evidence>
<feature type="region of interest" description="Disordered" evidence="9">
    <location>
        <begin position="88"/>
        <end position="147"/>
    </location>
</feature>
<feature type="domain" description="C2H2-type" evidence="10">
    <location>
        <begin position="160"/>
        <end position="189"/>
    </location>
</feature>
<dbReference type="EMBL" id="JAHGAV010001428">
    <property type="protein sequence ID" value="KAG6922211.1"/>
    <property type="molecule type" value="Genomic_DNA"/>
</dbReference>
<protein>
    <submittedName>
        <fullName evidence="12">Zinc finger protein 647</fullName>
    </submittedName>
</protein>
<keyword evidence="5 8" id="KW-0863">Zinc-finger</keyword>
<dbReference type="FunFam" id="3.30.160.60:FF:002134">
    <property type="entry name" value="Zinc finger protein 616"/>
    <property type="match status" value="1"/>
</dbReference>
<comment type="similarity">
    <text evidence="2">Belongs to the krueppel C2H2-type zinc-finger protein family.</text>
</comment>
<dbReference type="AlphaFoldDB" id="A0A8T1S036"/>
<comment type="caution">
    <text evidence="12">The sequence shown here is derived from an EMBL/GenBank/DDBJ whole genome shotgun (WGS) entry which is preliminary data.</text>
</comment>
<dbReference type="InterPro" id="IPR036236">
    <property type="entry name" value="Znf_C2H2_sf"/>
</dbReference>
<evidence type="ECO:0000256" key="6">
    <source>
        <dbReference type="ARBA" id="ARBA00022833"/>
    </source>
</evidence>
<comment type="subcellular location">
    <subcellularLocation>
        <location evidence="1">Nucleus</location>
    </subcellularLocation>
</comment>
<dbReference type="GO" id="GO:0000785">
    <property type="term" value="C:chromatin"/>
    <property type="evidence" value="ECO:0007669"/>
    <property type="project" value="TreeGrafter"/>
</dbReference>
<name>A0A8T1S036_CHESE</name>
<evidence type="ECO:0000256" key="3">
    <source>
        <dbReference type="ARBA" id="ARBA00022723"/>
    </source>
</evidence>
<feature type="domain" description="C2H2-type" evidence="10">
    <location>
        <begin position="274"/>
        <end position="301"/>
    </location>
</feature>
<dbReference type="PANTHER" id="PTHR14003">
    <property type="entry name" value="TRANSCRIPTIONAL REPRESSOR PROTEIN YY"/>
    <property type="match status" value="1"/>
</dbReference>
<evidence type="ECO:0000256" key="4">
    <source>
        <dbReference type="ARBA" id="ARBA00022737"/>
    </source>
</evidence>